<dbReference type="AlphaFoldDB" id="A0A0R3U9W1"/>
<proteinExistence type="predicted"/>
<evidence type="ECO:0000313" key="2">
    <source>
        <dbReference type="Proteomes" id="UP000267029"/>
    </source>
</evidence>
<keyword evidence="2" id="KW-1185">Reference proteome</keyword>
<reference evidence="3" key="1">
    <citation type="submission" date="2017-02" db="UniProtKB">
        <authorList>
            <consortium name="WormBaseParasite"/>
        </authorList>
    </citation>
    <scope>IDENTIFICATION</scope>
</reference>
<evidence type="ECO:0000313" key="3">
    <source>
        <dbReference type="WBParaSite" id="MCOS_0000370901-mRNA-1"/>
    </source>
</evidence>
<dbReference type="EMBL" id="UXSR01000944">
    <property type="protein sequence ID" value="VDD77707.1"/>
    <property type="molecule type" value="Genomic_DNA"/>
</dbReference>
<reference evidence="1 2" key="2">
    <citation type="submission" date="2018-10" db="EMBL/GenBank/DDBJ databases">
        <authorList>
            <consortium name="Pathogen Informatics"/>
        </authorList>
    </citation>
    <scope>NUCLEOTIDE SEQUENCE [LARGE SCALE GENOMIC DNA]</scope>
</reference>
<gene>
    <name evidence="1" type="ORF">MCOS_LOCUS3710</name>
</gene>
<accession>A0A0R3U9W1</accession>
<dbReference type="Proteomes" id="UP000267029">
    <property type="component" value="Unassembled WGS sequence"/>
</dbReference>
<organism evidence="3">
    <name type="scientific">Mesocestoides corti</name>
    <name type="common">Flatworm</name>
    <dbReference type="NCBI Taxonomy" id="53468"/>
    <lineage>
        <taxon>Eukaryota</taxon>
        <taxon>Metazoa</taxon>
        <taxon>Spiralia</taxon>
        <taxon>Lophotrochozoa</taxon>
        <taxon>Platyhelminthes</taxon>
        <taxon>Cestoda</taxon>
        <taxon>Eucestoda</taxon>
        <taxon>Cyclophyllidea</taxon>
        <taxon>Mesocestoididae</taxon>
        <taxon>Mesocestoides</taxon>
    </lineage>
</organism>
<evidence type="ECO:0000313" key="1">
    <source>
        <dbReference type="EMBL" id="VDD77707.1"/>
    </source>
</evidence>
<name>A0A0R3U9W1_MESCO</name>
<sequence>MTSIGWLRKADWNTRAPRNSNRQDEITRPMIRGIGDLEAEAGPRGHSVDFRTGKCRVDCETAGNQQASIVDAIASVHLILQDGRDGAHIGLAISSCRLELRGALVFQSAFLNHPIDVISERTSSVVTALVFGDRHVAIVNSSIH</sequence>
<dbReference type="WBParaSite" id="MCOS_0000370901-mRNA-1">
    <property type="protein sequence ID" value="MCOS_0000370901-mRNA-1"/>
    <property type="gene ID" value="MCOS_0000370901"/>
</dbReference>
<protein>
    <submittedName>
        <fullName evidence="3">RNase_PH domain-containing protein</fullName>
    </submittedName>
</protein>